<reference evidence="2 3" key="1">
    <citation type="submission" date="2010-12" db="EMBL/GenBank/DDBJ databases">
        <title>The Genome Sequence of Coprobacillus sp. strain 29_1.</title>
        <authorList>
            <consortium name="The Broad Institute Genome Sequencing Platform"/>
            <person name="Earl A."/>
            <person name="Ward D."/>
            <person name="Feldgarden M."/>
            <person name="Gevers D."/>
            <person name="Daigneault M."/>
            <person name="Sibley C.D."/>
            <person name="White A."/>
            <person name="Strauss J."/>
            <person name="Allen-Vercoe E."/>
            <person name="Young S.K."/>
            <person name="Zeng Q."/>
            <person name="Gargeya S."/>
            <person name="Fitzgerald M."/>
            <person name="Haas B."/>
            <person name="Abouelleil A."/>
            <person name="Alvarado L."/>
            <person name="Arachchi H.M."/>
            <person name="Berlin A."/>
            <person name="Brown A."/>
            <person name="Chapman S.B."/>
            <person name="Chen Z."/>
            <person name="Dunbar C."/>
            <person name="Freedman E."/>
            <person name="Gearin G."/>
            <person name="Gellesch M."/>
            <person name="Goldberg J."/>
            <person name="Griggs A."/>
            <person name="Gujja S."/>
            <person name="Heilman E."/>
            <person name="Heiman D."/>
            <person name="Howarth C."/>
            <person name="Larson L."/>
            <person name="Lui A."/>
            <person name="MacDonald P.J.P."/>
            <person name="Mehta T."/>
            <person name="Montmayeur A."/>
            <person name="Murphy C."/>
            <person name="Neiman D."/>
            <person name="Pearson M."/>
            <person name="Priest M."/>
            <person name="Roberts A."/>
            <person name="Saif S."/>
            <person name="Shea T."/>
            <person name="Shenoy N."/>
            <person name="Sisk P."/>
            <person name="Stolte C."/>
            <person name="Sykes S."/>
            <person name="White J."/>
            <person name="Yandava C."/>
            <person name="Nusbaum C."/>
            <person name="Birren B."/>
        </authorList>
    </citation>
    <scope>NUCLEOTIDE SEQUENCE [LARGE SCALE GENOMIC DNA]</scope>
    <source>
        <strain evidence="2 3">29_1</strain>
    </source>
</reference>
<dbReference type="Pfam" id="PF06912">
    <property type="entry name" value="DUF1275"/>
    <property type="match status" value="1"/>
</dbReference>
<dbReference type="InterPro" id="IPR010699">
    <property type="entry name" value="DUF1275"/>
</dbReference>
<evidence type="ECO:0000313" key="2">
    <source>
        <dbReference type="EMBL" id="EFW05962.1"/>
    </source>
</evidence>
<proteinExistence type="predicted"/>
<keyword evidence="1" id="KW-0812">Transmembrane</keyword>
<keyword evidence="3" id="KW-1185">Reference proteome</keyword>
<name>E7G7P2_9FIRM</name>
<dbReference type="RefSeq" id="WP_008787896.1">
    <property type="nucleotide sequence ID" value="NZ_AKCB01000001.1"/>
</dbReference>
<dbReference type="eggNOG" id="COG3619">
    <property type="taxonomic scope" value="Bacteria"/>
</dbReference>
<accession>E7G7P2</accession>
<comment type="caution">
    <text evidence="2">The sequence shown here is derived from an EMBL/GenBank/DDBJ whole genome shotgun (WGS) entry which is preliminary data.</text>
</comment>
<dbReference type="STRING" id="100884.GCA_000269565_00924"/>
<feature type="transmembrane region" description="Helical" evidence="1">
    <location>
        <begin position="57"/>
        <end position="77"/>
    </location>
</feature>
<gene>
    <name evidence="2" type="ORF">HMPREF9488_00780</name>
</gene>
<dbReference type="PANTHER" id="PTHR37314">
    <property type="entry name" value="SLR0142 PROTEIN"/>
    <property type="match status" value="1"/>
</dbReference>
<feature type="transmembrane region" description="Helical" evidence="1">
    <location>
        <begin position="170"/>
        <end position="189"/>
    </location>
</feature>
<sequence>MKKQMSDTIRVGLLLAIVGGYLDAYTYVCRGQVFANAQTGNMVLFGIKIMEGHIIQALYYALPILAFFIGIVIAEMIKHHFFEHPKIHWRQIVLIIEAIVILIVAFLPKDFNMFCNIMISFICSLQVESFRKFNGNPYASTMCTGNLRSATEHLYQYFQTHNKKTLLKSLQYFIVIFFFIIGACLGTLLTNSLSYMAAIIPAFLLLSVIVFMFYEQVG</sequence>
<dbReference type="OrthoDB" id="7057004at2"/>
<dbReference type="Proteomes" id="UP000003157">
    <property type="component" value="Unassembled WGS sequence"/>
</dbReference>
<dbReference type="AlphaFoldDB" id="E7G7P2"/>
<evidence type="ECO:0000256" key="1">
    <source>
        <dbReference type="SAM" id="Phobius"/>
    </source>
</evidence>
<dbReference type="GeneID" id="78228809"/>
<dbReference type="EMBL" id="ADKX01000011">
    <property type="protein sequence ID" value="EFW05962.1"/>
    <property type="molecule type" value="Genomic_DNA"/>
</dbReference>
<keyword evidence="1" id="KW-1133">Transmembrane helix</keyword>
<evidence type="ECO:0000313" key="3">
    <source>
        <dbReference type="Proteomes" id="UP000003157"/>
    </source>
</evidence>
<feature type="transmembrane region" description="Helical" evidence="1">
    <location>
        <begin position="89"/>
        <end position="108"/>
    </location>
</feature>
<organism evidence="2 3">
    <name type="scientific">Coprobacillus cateniformis</name>
    <dbReference type="NCBI Taxonomy" id="100884"/>
    <lineage>
        <taxon>Bacteria</taxon>
        <taxon>Bacillati</taxon>
        <taxon>Bacillota</taxon>
        <taxon>Erysipelotrichia</taxon>
        <taxon>Erysipelotrichales</taxon>
        <taxon>Coprobacillaceae</taxon>
        <taxon>Coprobacillus</taxon>
    </lineage>
</organism>
<dbReference type="PANTHER" id="PTHR37314:SF4">
    <property type="entry name" value="UPF0700 TRANSMEMBRANE PROTEIN YOAK"/>
    <property type="match status" value="1"/>
</dbReference>
<dbReference type="HOGENOM" id="CLU_079303_0_0_9"/>
<keyword evidence="1" id="KW-0472">Membrane</keyword>
<feature type="transmembrane region" description="Helical" evidence="1">
    <location>
        <begin position="195"/>
        <end position="214"/>
    </location>
</feature>
<evidence type="ECO:0008006" key="4">
    <source>
        <dbReference type="Google" id="ProtNLM"/>
    </source>
</evidence>
<protein>
    <recommendedName>
        <fullName evidence="4">DUF1275 domain-containing protein</fullName>
    </recommendedName>
</protein>